<reference evidence="2 3" key="1">
    <citation type="submission" date="2016-10" db="EMBL/GenBank/DDBJ databases">
        <authorList>
            <person name="Varghese N."/>
            <person name="Submissions S."/>
        </authorList>
    </citation>
    <scope>NUCLEOTIDE SEQUENCE [LARGE SCALE GENOMIC DNA]</scope>
    <source>
        <strain evidence="2 3">DSM 20586</strain>
    </source>
</reference>
<evidence type="ECO:0000313" key="3">
    <source>
        <dbReference type="Proteomes" id="UP000183687"/>
    </source>
</evidence>
<name>A0AB38A5X5_9ACTN</name>
<accession>A0AB38A5X5</accession>
<evidence type="ECO:0000313" key="2">
    <source>
        <dbReference type="EMBL" id="SEB57389.1"/>
    </source>
</evidence>
<dbReference type="EMBL" id="FNSH01000001">
    <property type="protein sequence ID" value="SEB57389.1"/>
    <property type="molecule type" value="Genomic_DNA"/>
</dbReference>
<sequence length="54" mass="5782">MLLDWLLGRVNLKGEPQKLSAAGWCIHVIVICLILAVFASLAPILLPVVIAAAF</sequence>
<dbReference type="AlphaFoldDB" id="A0AB38A5X5"/>
<keyword evidence="1" id="KW-0472">Membrane</keyword>
<comment type="caution">
    <text evidence="2">The sequence shown here is derived from an EMBL/GenBank/DDBJ whole genome shotgun (WGS) entry which is preliminary data.</text>
</comment>
<organism evidence="2 3">
    <name type="scientific">Atopobium minutum</name>
    <dbReference type="NCBI Taxonomy" id="1381"/>
    <lineage>
        <taxon>Bacteria</taxon>
        <taxon>Bacillati</taxon>
        <taxon>Actinomycetota</taxon>
        <taxon>Coriobacteriia</taxon>
        <taxon>Coriobacteriales</taxon>
        <taxon>Atopobiaceae</taxon>
        <taxon>Atopobium</taxon>
    </lineage>
</organism>
<dbReference type="Proteomes" id="UP000183687">
    <property type="component" value="Unassembled WGS sequence"/>
</dbReference>
<protein>
    <submittedName>
        <fullName evidence="2">Uncharacterized protein</fullName>
    </submittedName>
</protein>
<gene>
    <name evidence="2" type="ORF">SAMN04489746_0638</name>
</gene>
<keyword evidence="1" id="KW-0812">Transmembrane</keyword>
<feature type="transmembrane region" description="Helical" evidence="1">
    <location>
        <begin position="20"/>
        <end position="53"/>
    </location>
</feature>
<dbReference type="RefSeq" id="WP_002563262.1">
    <property type="nucleotide sequence ID" value="NZ_CALJSN010000006.1"/>
</dbReference>
<evidence type="ECO:0000256" key="1">
    <source>
        <dbReference type="SAM" id="Phobius"/>
    </source>
</evidence>
<keyword evidence="1" id="KW-1133">Transmembrane helix</keyword>
<proteinExistence type="predicted"/>